<sequence length="331" mass="36580">TPPGANPGTAKRPPPPLRRANKTGGSTGPRPFNSKKPLNRSGLPFDHPPGGLPPPNPIPAPTPAPTPAQSDTAEGGFRLPPEDSTPQKPKRNKIPIKALGKQAKPLKLTRNQMARRDLKRAQDALPKRNEDLVRRLRRQGTRDVRVVERGEEGNVSEVMPLDSALARAVSKDEDLVEVTPIDKVRKGEMQGGGPPVVKIVDYNREEYEKKKSAKEAKKNSKVKSGKEYKFKVGIGAEDMNRRINKMVENMVKGHPAKITITARRWEAGKNPALIKNLQVVIFAAIDGLVNKDSSRAPTGLHTQINWNCNVTPKQNIKELLEKKREQQEEIS</sequence>
<dbReference type="Proteomes" id="UP001165060">
    <property type="component" value="Unassembled WGS sequence"/>
</dbReference>
<accession>A0ABQ6NC53</accession>
<evidence type="ECO:0000313" key="7">
    <source>
        <dbReference type="Proteomes" id="UP001165060"/>
    </source>
</evidence>
<feature type="non-terminal residue" evidence="6">
    <location>
        <position position="1"/>
    </location>
</feature>
<dbReference type="SUPFAM" id="SSF55200">
    <property type="entry name" value="Translation initiation factor IF3, C-terminal domain"/>
    <property type="match status" value="1"/>
</dbReference>
<protein>
    <recommendedName>
        <fullName evidence="5">Translation initiation factor 3 N-terminal domain-containing protein</fullName>
    </recommendedName>
</protein>
<dbReference type="EMBL" id="BRYB01006612">
    <property type="protein sequence ID" value="GMI53125.1"/>
    <property type="molecule type" value="Genomic_DNA"/>
</dbReference>
<evidence type="ECO:0000259" key="5">
    <source>
        <dbReference type="Pfam" id="PF05198"/>
    </source>
</evidence>
<reference evidence="6 7" key="1">
    <citation type="journal article" date="2023" name="Commun. Biol.">
        <title>Genome analysis of Parmales, the sister group of diatoms, reveals the evolutionary specialization of diatoms from phago-mixotrophs to photoautotrophs.</title>
        <authorList>
            <person name="Ban H."/>
            <person name="Sato S."/>
            <person name="Yoshikawa S."/>
            <person name="Yamada K."/>
            <person name="Nakamura Y."/>
            <person name="Ichinomiya M."/>
            <person name="Sato N."/>
            <person name="Blanc-Mathieu R."/>
            <person name="Endo H."/>
            <person name="Kuwata A."/>
            <person name="Ogata H."/>
        </authorList>
    </citation>
    <scope>NUCLEOTIDE SEQUENCE [LARGE SCALE GENOMIC DNA]</scope>
</reference>
<dbReference type="InterPro" id="IPR036788">
    <property type="entry name" value="T_IF-3_C_sf"/>
</dbReference>
<feature type="compositionally biased region" description="Pro residues" evidence="4">
    <location>
        <begin position="46"/>
        <end position="66"/>
    </location>
</feature>
<evidence type="ECO:0000256" key="1">
    <source>
        <dbReference type="ARBA" id="ARBA00005439"/>
    </source>
</evidence>
<evidence type="ECO:0000256" key="4">
    <source>
        <dbReference type="SAM" id="MobiDB-lite"/>
    </source>
</evidence>
<keyword evidence="2" id="KW-0396">Initiation factor</keyword>
<dbReference type="Gene3D" id="3.10.20.80">
    <property type="entry name" value="Translation initiation factor 3 (IF-3), N-terminal domain"/>
    <property type="match status" value="1"/>
</dbReference>
<feature type="compositionally biased region" description="Basic and acidic residues" evidence="4">
    <location>
        <begin position="114"/>
        <end position="131"/>
    </location>
</feature>
<feature type="region of interest" description="Disordered" evidence="4">
    <location>
        <begin position="1"/>
        <end position="131"/>
    </location>
</feature>
<dbReference type="NCBIfam" id="TIGR00168">
    <property type="entry name" value="infC"/>
    <property type="match status" value="1"/>
</dbReference>
<gene>
    <name evidence="6" type="ORF">TeGR_g14801</name>
</gene>
<dbReference type="SUPFAM" id="SSF54364">
    <property type="entry name" value="Translation initiation factor IF3, N-terminal domain"/>
    <property type="match status" value="1"/>
</dbReference>
<keyword evidence="3" id="KW-0648">Protein biosynthesis</keyword>
<dbReference type="Gene3D" id="3.30.110.10">
    <property type="entry name" value="Translation initiation factor 3 (IF-3), C-terminal domain"/>
    <property type="match status" value="1"/>
</dbReference>
<dbReference type="InterPro" id="IPR001288">
    <property type="entry name" value="Translation_initiation_fac_3"/>
</dbReference>
<evidence type="ECO:0000256" key="2">
    <source>
        <dbReference type="ARBA" id="ARBA00022540"/>
    </source>
</evidence>
<keyword evidence="7" id="KW-1185">Reference proteome</keyword>
<dbReference type="InterPro" id="IPR036787">
    <property type="entry name" value="T_IF-3_N_sf"/>
</dbReference>
<dbReference type="Pfam" id="PF05198">
    <property type="entry name" value="IF3_N"/>
    <property type="match status" value="1"/>
</dbReference>
<evidence type="ECO:0000256" key="3">
    <source>
        <dbReference type="ARBA" id="ARBA00022917"/>
    </source>
</evidence>
<organism evidence="6 7">
    <name type="scientific">Tetraparma gracilis</name>
    <dbReference type="NCBI Taxonomy" id="2962635"/>
    <lineage>
        <taxon>Eukaryota</taxon>
        <taxon>Sar</taxon>
        <taxon>Stramenopiles</taxon>
        <taxon>Ochrophyta</taxon>
        <taxon>Bolidophyceae</taxon>
        <taxon>Parmales</taxon>
        <taxon>Triparmaceae</taxon>
        <taxon>Tetraparma</taxon>
    </lineage>
</organism>
<feature type="domain" description="Translation initiation factor 3 N-terminal" evidence="5">
    <location>
        <begin position="142"/>
        <end position="216"/>
    </location>
</feature>
<comment type="caution">
    <text evidence="6">The sequence shown here is derived from an EMBL/GenBank/DDBJ whole genome shotgun (WGS) entry which is preliminary data.</text>
</comment>
<proteinExistence type="inferred from homology"/>
<dbReference type="InterPro" id="IPR019814">
    <property type="entry name" value="Translation_initiation_fac_3_N"/>
</dbReference>
<dbReference type="PANTHER" id="PTHR10938:SF0">
    <property type="entry name" value="TRANSLATION INITIATION FACTOR IF-3, MITOCHONDRIAL"/>
    <property type="match status" value="1"/>
</dbReference>
<comment type="similarity">
    <text evidence="1">Belongs to the IF-3 family.</text>
</comment>
<evidence type="ECO:0000313" key="6">
    <source>
        <dbReference type="EMBL" id="GMI53125.1"/>
    </source>
</evidence>
<name>A0ABQ6NC53_9STRA</name>
<dbReference type="PANTHER" id="PTHR10938">
    <property type="entry name" value="TRANSLATION INITIATION FACTOR IF-3"/>
    <property type="match status" value="1"/>
</dbReference>